<dbReference type="PANTHER" id="PTHR48081:SF8">
    <property type="entry name" value="ALPHA_BETA HYDROLASE FOLD-3 DOMAIN-CONTAINING PROTEIN-RELATED"/>
    <property type="match status" value="1"/>
</dbReference>
<organism evidence="4">
    <name type="scientific">Hypocrella siamensis</name>
    <dbReference type="NCBI Taxonomy" id="696354"/>
    <lineage>
        <taxon>Eukaryota</taxon>
        <taxon>Fungi</taxon>
        <taxon>Dikarya</taxon>
        <taxon>Ascomycota</taxon>
        <taxon>Pezizomycotina</taxon>
        <taxon>Sordariomycetes</taxon>
        <taxon>Hypocreomycetidae</taxon>
        <taxon>Hypocreales</taxon>
        <taxon>Clavicipitaceae</taxon>
        <taxon>Hypocrella</taxon>
    </lineage>
</organism>
<sequence length="375" mass="41752">MWSQQPFKALFIIFFVIKAPAHLMLLAILYLFKPFRPQPERPLRHNMTVALSRMACQLSAKVHLSDLFNDDLNSAMERHVRVEPLEPDSFTGVAATDKPVAATGAGVKKPPLDAVWFPSLPPTVKAELKEERLVLHFPGGAFAMRFGHKRFGEGVHQILAQEMGATRTLWAQFRVRARFPDPLRDALAFYTHVLSLGYGAKQVVLSGDSAGGNVALALLRYIEGTQSQQTPLPAPGGAVIFSPWVHISPRAGSDFDSQPKSRADFLVGSILQWGAEEYRPPGELSDEVEGYMSPLFHPFRLPVPLFIQDGLEEGFHADIEAFAGKMMQVPGNRVQLHSIPLADHDIVLNYRQNGMAEQMSEAVRRAQNFLWEPEP</sequence>
<keyword evidence="2" id="KW-0472">Membrane</keyword>
<proteinExistence type="predicted"/>
<protein>
    <recommendedName>
        <fullName evidence="3">Alpha/beta hydrolase fold-3 domain-containing protein</fullName>
    </recommendedName>
</protein>
<keyword evidence="2" id="KW-1133">Transmembrane helix</keyword>
<dbReference type="EMBL" id="KU202481">
    <property type="protein sequence ID" value="ANH22718.1"/>
    <property type="molecule type" value="Genomic_DNA"/>
</dbReference>
<dbReference type="SUPFAM" id="SSF53474">
    <property type="entry name" value="alpha/beta-Hydrolases"/>
    <property type="match status" value="1"/>
</dbReference>
<accession>A0A173G944</accession>
<keyword evidence="2" id="KW-0812">Transmembrane</keyword>
<feature type="domain" description="Alpha/beta hydrolase fold-3" evidence="3">
    <location>
        <begin position="135"/>
        <end position="346"/>
    </location>
</feature>
<evidence type="ECO:0000256" key="2">
    <source>
        <dbReference type="SAM" id="Phobius"/>
    </source>
</evidence>
<reference evidence="4" key="1">
    <citation type="journal article" date="2016" name="BMC Genomics">
        <title>Genome sequence and comparative analysis of clavicipitaceous insect-pathogenic fungus Aschersonia badia with Metarhizium spp.</title>
        <authorList>
            <person name="Agrawal Y."/>
            <person name="Narwani T."/>
            <person name="Subramanian S."/>
        </authorList>
    </citation>
    <scope>NUCLEOTIDE SEQUENCE</scope>
    <source>
        <strain evidence="4">MTCC 10142</strain>
    </source>
</reference>
<dbReference type="Pfam" id="PF07859">
    <property type="entry name" value="Abhydrolase_3"/>
    <property type="match status" value="1"/>
</dbReference>
<dbReference type="InterPro" id="IPR013094">
    <property type="entry name" value="AB_hydrolase_3"/>
</dbReference>
<dbReference type="InterPro" id="IPR050300">
    <property type="entry name" value="GDXG_lipolytic_enzyme"/>
</dbReference>
<dbReference type="AlphaFoldDB" id="A0A173G944"/>
<dbReference type="InterPro" id="IPR029058">
    <property type="entry name" value="AB_hydrolase_fold"/>
</dbReference>
<evidence type="ECO:0000256" key="1">
    <source>
        <dbReference type="ARBA" id="ARBA00022801"/>
    </source>
</evidence>
<name>A0A173G944_9HYPO</name>
<dbReference type="PANTHER" id="PTHR48081">
    <property type="entry name" value="AB HYDROLASE SUPERFAMILY PROTEIN C4A8.06C"/>
    <property type="match status" value="1"/>
</dbReference>
<evidence type="ECO:0000259" key="3">
    <source>
        <dbReference type="Pfam" id="PF07859"/>
    </source>
</evidence>
<dbReference type="GO" id="GO:0016787">
    <property type="term" value="F:hydrolase activity"/>
    <property type="evidence" value="ECO:0007669"/>
    <property type="project" value="UniProtKB-KW"/>
</dbReference>
<dbReference type="Gene3D" id="3.40.50.1820">
    <property type="entry name" value="alpha/beta hydrolase"/>
    <property type="match status" value="1"/>
</dbReference>
<keyword evidence="1" id="KW-0378">Hydrolase</keyword>
<evidence type="ECO:0000313" key="4">
    <source>
        <dbReference type="EMBL" id="ANH22718.1"/>
    </source>
</evidence>
<feature type="transmembrane region" description="Helical" evidence="2">
    <location>
        <begin position="12"/>
        <end position="32"/>
    </location>
</feature>
<feature type="non-terminal residue" evidence="4">
    <location>
        <position position="375"/>
    </location>
</feature>